<evidence type="ECO:0000256" key="4">
    <source>
        <dbReference type="ARBA" id="ARBA00022475"/>
    </source>
</evidence>
<evidence type="ECO:0000256" key="3">
    <source>
        <dbReference type="ARBA" id="ARBA00012438"/>
    </source>
</evidence>
<dbReference type="PROSITE" id="PS50109">
    <property type="entry name" value="HIS_KIN"/>
    <property type="match status" value="1"/>
</dbReference>
<dbReference type="SUPFAM" id="SSF47384">
    <property type="entry name" value="Homodimeric domain of signal transducing histidine kinase"/>
    <property type="match status" value="1"/>
</dbReference>
<dbReference type="Gene3D" id="1.10.287.130">
    <property type="match status" value="1"/>
</dbReference>
<evidence type="ECO:0000256" key="10">
    <source>
        <dbReference type="ARBA" id="ARBA00022840"/>
    </source>
</evidence>
<keyword evidence="16" id="KW-1185">Reference proteome</keyword>
<proteinExistence type="predicted"/>
<keyword evidence="9 15" id="KW-0418">Kinase</keyword>
<evidence type="ECO:0000256" key="5">
    <source>
        <dbReference type="ARBA" id="ARBA00022553"/>
    </source>
</evidence>
<dbReference type="Pfam" id="PF02518">
    <property type="entry name" value="HATPase_c"/>
    <property type="match status" value="1"/>
</dbReference>
<dbReference type="STRING" id="1121302.SAMN02745163_04595"/>
<keyword evidence="10" id="KW-0067">ATP-binding</keyword>
<feature type="domain" description="Histidine kinase" evidence="14">
    <location>
        <begin position="43"/>
        <end position="241"/>
    </location>
</feature>
<comment type="subcellular location">
    <subcellularLocation>
        <location evidence="2">Cell membrane</location>
        <topology evidence="2">Multi-pass membrane protein</topology>
    </subcellularLocation>
</comment>
<reference evidence="15 16" key="1">
    <citation type="submission" date="2016-11" db="EMBL/GenBank/DDBJ databases">
        <authorList>
            <person name="Jaros S."/>
            <person name="Januszkiewicz K."/>
            <person name="Wedrychowicz H."/>
        </authorList>
    </citation>
    <scope>NUCLEOTIDE SEQUENCE [LARGE SCALE GENOMIC DNA]</scope>
    <source>
        <strain evidence="15 16">DSM 21758</strain>
    </source>
</reference>
<evidence type="ECO:0000256" key="9">
    <source>
        <dbReference type="ARBA" id="ARBA00022777"/>
    </source>
</evidence>
<evidence type="ECO:0000313" key="16">
    <source>
        <dbReference type="Proteomes" id="UP000184310"/>
    </source>
</evidence>
<evidence type="ECO:0000256" key="13">
    <source>
        <dbReference type="ARBA" id="ARBA00023136"/>
    </source>
</evidence>
<dbReference type="AlphaFoldDB" id="A0A1M6W0H2"/>
<dbReference type="SMART" id="SM00388">
    <property type="entry name" value="HisKA"/>
    <property type="match status" value="1"/>
</dbReference>
<protein>
    <recommendedName>
        <fullName evidence="3">histidine kinase</fullName>
        <ecNumber evidence="3">2.7.13.3</ecNumber>
    </recommendedName>
</protein>
<dbReference type="PANTHER" id="PTHR45528">
    <property type="entry name" value="SENSOR HISTIDINE KINASE CPXA"/>
    <property type="match status" value="1"/>
</dbReference>
<dbReference type="InterPro" id="IPR036097">
    <property type="entry name" value="HisK_dim/P_sf"/>
</dbReference>
<dbReference type="InterPro" id="IPR005467">
    <property type="entry name" value="His_kinase_dom"/>
</dbReference>
<keyword evidence="13" id="KW-0472">Membrane</keyword>
<evidence type="ECO:0000256" key="1">
    <source>
        <dbReference type="ARBA" id="ARBA00000085"/>
    </source>
</evidence>
<dbReference type="RefSeq" id="WP_072993968.1">
    <property type="nucleotide sequence ID" value="NZ_FQZB01000045.1"/>
</dbReference>
<dbReference type="Proteomes" id="UP000184310">
    <property type="component" value="Unassembled WGS sequence"/>
</dbReference>
<keyword evidence="6" id="KW-0808">Transferase</keyword>
<dbReference type="InterPro" id="IPR036890">
    <property type="entry name" value="HATPase_C_sf"/>
</dbReference>
<comment type="catalytic activity">
    <reaction evidence="1">
        <text>ATP + protein L-histidine = ADP + protein N-phospho-L-histidine.</text>
        <dbReference type="EC" id="2.7.13.3"/>
    </reaction>
</comment>
<evidence type="ECO:0000256" key="8">
    <source>
        <dbReference type="ARBA" id="ARBA00022741"/>
    </source>
</evidence>
<keyword evidence="7" id="KW-0812">Transmembrane</keyword>
<accession>A0A1M6W0H2</accession>
<dbReference type="GO" id="GO:0005886">
    <property type="term" value="C:plasma membrane"/>
    <property type="evidence" value="ECO:0007669"/>
    <property type="project" value="UniProtKB-SubCell"/>
</dbReference>
<organism evidence="15 16">
    <name type="scientific">Clostridium cavendishii DSM 21758</name>
    <dbReference type="NCBI Taxonomy" id="1121302"/>
    <lineage>
        <taxon>Bacteria</taxon>
        <taxon>Bacillati</taxon>
        <taxon>Bacillota</taxon>
        <taxon>Clostridia</taxon>
        <taxon>Eubacteriales</taxon>
        <taxon>Clostridiaceae</taxon>
        <taxon>Clostridium</taxon>
    </lineage>
</organism>
<dbReference type="SUPFAM" id="SSF55874">
    <property type="entry name" value="ATPase domain of HSP90 chaperone/DNA topoisomerase II/histidine kinase"/>
    <property type="match status" value="1"/>
</dbReference>
<dbReference type="PANTHER" id="PTHR45528:SF1">
    <property type="entry name" value="SENSOR HISTIDINE KINASE CPXA"/>
    <property type="match status" value="1"/>
</dbReference>
<evidence type="ECO:0000256" key="2">
    <source>
        <dbReference type="ARBA" id="ARBA00004651"/>
    </source>
</evidence>
<evidence type="ECO:0000313" key="15">
    <source>
        <dbReference type="EMBL" id="SHK87118.1"/>
    </source>
</evidence>
<evidence type="ECO:0000256" key="7">
    <source>
        <dbReference type="ARBA" id="ARBA00022692"/>
    </source>
</evidence>
<feature type="non-terminal residue" evidence="15">
    <location>
        <position position="1"/>
    </location>
</feature>
<dbReference type="Pfam" id="PF00512">
    <property type="entry name" value="HisKA"/>
    <property type="match status" value="1"/>
</dbReference>
<dbReference type="InterPro" id="IPR003661">
    <property type="entry name" value="HisK_dim/P_dom"/>
</dbReference>
<dbReference type="InterPro" id="IPR050398">
    <property type="entry name" value="HssS/ArlS-like"/>
</dbReference>
<evidence type="ECO:0000256" key="11">
    <source>
        <dbReference type="ARBA" id="ARBA00022989"/>
    </source>
</evidence>
<evidence type="ECO:0000256" key="12">
    <source>
        <dbReference type="ARBA" id="ARBA00023012"/>
    </source>
</evidence>
<keyword evidence="4" id="KW-1003">Cell membrane</keyword>
<keyword evidence="8" id="KW-0547">Nucleotide-binding</keyword>
<dbReference type="EMBL" id="FQZB01000045">
    <property type="protein sequence ID" value="SHK87118.1"/>
    <property type="molecule type" value="Genomic_DNA"/>
</dbReference>
<dbReference type="OrthoDB" id="9792991at2"/>
<dbReference type="EC" id="2.7.13.3" evidence="3"/>
<dbReference type="InterPro" id="IPR003594">
    <property type="entry name" value="HATPase_dom"/>
</dbReference>
<dbReference type="SMART" id="SM00387">
    <property type="entry name" value="HATPase_c"/>
    <property type="match status" value="1"/>
</dbReference>
<evidence type="ECO:0000256" key="6">
    <source>
        <dbReference type="ARBA" id="ARBA00022679"/>
    </source>
</evidence>
<keyword evidence="12" id="KW-0902">Two-component regulatory system</keyword>
<dbReference type="CDD" id="cd00082">
    <property type="entry name" value="HisKA"/>
    <property type="match status" value="1"/>
</dbReference>
<evidence type="ECO:0000259" key="14">
    <source>
        <dbReference type="PROSITE" id="PS50109"/>
    </source>
</evidence>
<dbReference type="FunFam" id="1.10.287.130:FF:000008">
    <property type="entry name" value="Two-component sensor histidine kinase"/>
    <property type="match status" value="1"/>
</dbReference>
<name>A0A1M6W0H2_9CLOT</name>
<dbReference type="Gene3D" id="3.30.565.10">
    <property type="entry name" value="Histidine kinase-like ATPase, C-terminal domain"/>
    <property type="match status" value="1"/>
</dbReference>
<keyword evidence="5" id="KW-0597">Phosphoprotein</keyword>
<gene>
    <name evidence="15" type="ORF">SAMN02745163_04595</name>
</gene>
<keyword evidence="11" id="KW-1133">Transmembrane helix</keyword>
<dbReference type="GO" id="GO:0000155">
    <property type="term" value="F:phosphorelay sensor kinase activity"/>
    <property type="evidence" value="ECO:0007669"/>
    <property type="project" value="InterPro"/>
</dbReference>
<sequence>IEEKGVNILGKLAKNINNLKSGLKDALGKEMKSERMKSELITNVSHDLKTPLTSIINYVDLLKKEELESQKANDYIAILDRKSQRLKALIEDLFEASKATSGALDMNIEKIEITELLKQTLAELDEKIVASRLNFKVNLGVEKIYVMGDGRRTYRVFENLIQNILKYSLAGTRVYIDLIKEENSIKLVMKNIAAYEMNFDATEIAERFKRGDLSRNTEGSGLGLAIAKSIMELQNGKLDLEVDGDLFKATAIFGKQ</sequence>
<dbReference type="GO" id="GO:0005524">
    <property type="term" value="F:ATP binding"/>
    <property type="evidence" value="ECO:0007669"/>
    <property type="project" value="UniProtKB-KW"/>
</dbReference>